<protein>
    <submittedName>
        <fullName evidence="1">Uncharacterized protein</fullName>
    </submittedName>
</protein>
<dbReference type="Proteomes" id="UP001148662">
    <property type="component" value="Unassembled WGS sequence"/>
</dbReference>
<sequence>MILRVSSRDTTNPCQQSQIPTTSGSNYNPGPVLIRSSPSNGANHDSIEPVSENIVTGNTWQDDVANNNRPEIRSPQVQHRLSFDQPSGVIMLPDEEWLNEKSDSDEVYQGPGHSSEVTQHPQESDAHGEENVSKPYAT</sequence>
<organism evidence="1 2">
    <name type="scientific">Phlebia brevispora</name>
    <dbReference type="NCBI Taxonomy" id="194682"/>
    <lineage>
        <taxon>Eukaryota</taxon>
        <taxon>Fungi</taxon>
        <taxon>Dikarya</taxon>
        <taxon>Basidiomycota</taxon>
        <taxon>Agaricomycotina</taxon>
        <taxon>Agaricomycetes</taxon>
        <taxon>Polyporales</taxon>
        <taxon>Meruliaceae</taxon>
        <taxon>Phlebia</taxon>
    </lineage>
</organism>
<keyword evidence="2" id="KW-1185">Reference proteome</keyword>
<evidence type="ECO:0000313" key="1">
    <source>
        <dbReference type="EMBL" id="KAJ3551895.1"/>
    </source>
</evidence>
<gene>
    <name evidence="1" type="ORF">NM688_g4445</name>
</gene>
<name>A0ACC1T318_9APHY</name>
<comment type="caution">
    <text evidence="1">The sequence shown here is derived from an EMBL/GenBank/DDBJ whole genome shotgun (WGS) entry which is preliminary data.</text>
</comment>
<accession>A0ACC1T318</accession>
<reference evidence="1" key="1">
    <citation type="submission" date="2022-07" db="EMBL/GenBank/DDBJ databases">
        <title>Genome Sequence of Phlebia brevispora.</title>
        <authorList>
            <person name="Buettner E."/>
        </authorList>
    </citation>
    <scope>NUCLEOTIDE SEQUENCE</scope>
    <source>
        <strain evidence="1">MPL23</strain>
    </source>
</reference>
<evidence type="ECO:0000313" key="2">
    <source>
        <dbReference type="Proteomes" id="UP001148662"/>
    </source>
</evidence>
<dbReference type="EMBL" id="JANHOG010000736">
    <property type="protein sequence ID" value="KAJ3551895.1"/>
    <property type="molecule type" value="Genomic_DNA"/>
</dbReference>
<proteinExistence type="predicted"/>